<dbReference type="OrthoDB" id="3543969at2"/>
<evidence type="ECO:0000256" key="1">
    <source>
        <dbReference type="SAM" id="MobiDB-lite"/>
    </source>
</evidence>
<proteinExistence type="predicted"/>
<feature type="transmembrane region" description="Helical" evidence="2">
    <location>
        <begin position="404"/>
        <end position="429"/>
    </location>
</feature>
<protein>
    <recommendedName>
        <fullName evidence="5">MFS transporter</fullName>
    </recommendedName>
</protein>
<dbReference type="Proteomes" id="UP000319213">
    <property type="component" value="Unassembled WGS sequence"/>
</dbReference>
<evidence type="ECO:0000256" key="2">
    <source>
        <dbReference type="SAM" id="Phobius"/>
    </source>
</evidence>
<feature type="region of interest" description="Disordered" evidence="1">
    <location>
        <begin position="510"/>
        <end position="566"/>
    </location>
</feature>
<feature type="transmembrane region" description="Helical" evidence="2">
    <location>
        <begin position="244"/>
        <end position="264"/>
    </location>
</feature>
<dbReference type="RefSeq" id="WP_142258628.1">
    <property type="nucleotide sequence ID" value="NZ_BMPV01000003.1"/>
</dbReference>
<keyword evidence="2" id="KW-0812">Transmembrane</keyword>
<feature type="transmembrane region" description="Helical" evidence="2">
    <location>
        <begin position="92"/>
        <end position="112"/>
    </location>
</feature>
<comment type="caution">
    <text evidence="3">The sequence shown here is derived from an EMBL/GenBank/DDBJ whole genome shotgun (WGS) entry which is preliminary data.</text>
</comment>
<keyword evidence="2" id="KW-1133">Transmembrane helix</keyword>
<feature type="compositionally biased region" description="Pro residues" evidence="1">
    <location>
        <begin position="516"/>
        <end position="527"/>
    </location>
</feature>
<feature type="transmembrane region" description="Helical" evidence="2">
    <location>
        <begin position="376"/>
        <end position="397"/>
    </location>
</feature>
<reference evidence="3 4" key="1">
    <citation type="submission" date="2019-06" db="EMBL/GenBank/DDBJ databases">
        <title>Sequencing the genomes of 1000 actinobacteria strains.</title>
        <authorList>
            <person name="Klenk H.-P."/>
        </authorList>
    </citation>
    <scope>NUCLEOTIDE SEQUENCE [LARGE SCALE GENOMIC DNA]</scope>
    <source>
        <strain evidence="3 4">DSM 43186</strain>
    </source>
</reference>
<feature type="compositionally biased region" description="Basic and acidic residues" evidence="1">
    <location>
        <begin position="549"/>
        <end position="566"/>
    </location>
</feature>
<evidence type="ECO:0000313" key="3">
    <source>
        <dbReference type="EMBL" id="TQM74458.1"/>
    </source>
</evidence>
<feature type="transmembrane region" description="Helical" evidence="2">
    <location>
        <begin position="185"/>
        <end position="203"/>
    </location>
</feature>
<feature type="transmembrane region" description="Helical" evidence="2">
    <location>
        <begin position="63"/>
        <end position="85"/>
    </location>
</feature>
<sequence length="566" mass="56501">MAVPQIRRAWAFGSARAVRLSLVLDLVVGLLIVLALPLASVTIPNTVSVVAELLPPDVSKVDMTRAHGMALPALVLTVPLALLAARRLRAAPMLLAGLALLAAATAAGGYAGSAVAVGALRALQGVGGGLVLCGTLLAARERHGRAGRVLVSLWAGVLAASLLTAQALALWPLDQATSWRVTLQPYPVVTGLALAVGGVHLVLWRKAGEAVTRPVAAGGRPLAATAPAVGIAALALGITFDWPSVLTIAAAAVAALVVFALALFGAPDGAAGRMLALTMAVTGLVVLPTAAQTTYVELRGVGGPGLIGLWPPFAIAVAVALAAPVLADRLIRRAASSAGSETGTGGPGAQPVRIGLAVLVAGLAATRLLVPDPDGLVLVVPFTLIAAGAAVALAAALRTAATEAALFGLTLCASGVLAGFLLGTGMQIARVRAVESIPGFDAQDLVDGFVATLHTWALVAGFAVVAALVLTAIPLRRRAGGHAADAAADPYDPAQPTAVMDVVVARGDGLHGARPVVPPPSPSPEAGPGPVGGGERPEPPRGGFPGEPGGRRGREGDEWRPDERGG</sequence>
<feature type="transmembrane region" description="Helical" evidence="2">
    <location>
        <begin position="215"/>
        <end position="238"/>
    </location>
</feature>
<feature type="transmembrane region" description="Helical" evidence="2">
    <location>
        <begin position="449"/>
        <end position="473"/>
    </location>
</feature>
<feature type="transmembrane region" description="Helical" evidence="2">
    <location>
        <begin position="307"/>
        <end position="331"/>
    </location>
</feature>
<feature type="transmembrane region" description="Helical" evidence="2">
    <location>
        <begin position="276"/>
        <end position="295"/>
    </location>
</feature>
<name>A0A543IV55_9ACTN</name>
<gene>
    <name evidence="3" type="ORF">FHX40_1134</name>
</gene>
<keyword evidence="2" id="KW-0472">Membrane</keyword>
<dbReference type="EMBL" id="VFPQ01000001">
    <property type="protein sequence ID" value="TQM74458.1"/>
    <property type="molecule type" value="Genomic_DNA"/>
</dbReference>
<evidence type="ECO:0008006" key="5">
    <source>
        <dbReference type="Google" id="ProtNLM"/>
    </source>
</evidence>
<feature type="transmembrane region" description="Helical" evidence="2">
    <location>
        <begin position="151"/>
        <end position="173"/>
    </location>
</feature>
<organism evidence="3 4">
    <name type="scientific">Thermopolyspora flexuosa</name>
    <dbReference type="NCBI Taxonomy" id="103836"/>
    <lineage>
        <taxon>Bacteria</taxon>
        <taxon>Bacillati</taxon>
        <taxon>Actinomycetota</taxon>
        <taxon>Actinomycetes</taxon>
        <taxon>Streptosporangiales</taxon>
        <taxon>Streptosporangiaceae</taxon>
        <taxon>Thermopolyspora</taxon>
    </lineage>
</organism>
<feature type="transmembrane region" description="Helical" evidence="2">
    <location>
        <begin position="20"/>
        <end position="43"/>
    </location>
</feature>
<dbReference type="AlphaFoldDB" id="A0A543IV55"/>
<feature type="transmembrane region" description="Helical" evidence="2">
    <location>
        <begin position="352"/>
        <end position="370"/>
    </location>
</feature>
<accession>A0A543IV55</accession>
<keyword evidence="4" id="KW-1185">Reference proteome</keyword>
<feature type="transmembrane region" description="Helical" evidence="2">
    <location>
        <begin position="118"/>
        <end position="139"/>
    </location>
</feature>
<evidence type="ECO:0000313" key="4">
    <source>
        <dbReference type="Proteomes" id="UP000319213"/>
    </source>
</evidence>